<dbReference type="EMBL" id="CP002772">
    <property type="protein sequence ID" value="AEG19341.1"/>
    <property type="molecule type" value="Genomic_DNA"/>
</dbReference>
<reference evidence="2 3" key="1">
    <citation type="journal article" date="2014" name="Int. J. Syst. Evol. Microbiol.">
        <title>Methanobacterium paludis sp. nov. and a novel strain of Methanobacterium lacus isolated from northern peatlands.</title>
        <authorList>
            <person name="Cadillo-Quiroz H."/>
            <person name="Brauer S.L."/>
            <person name="Goodson N."/>
            <person name="Yavitt J.B."/>
            <person name="Zinder S.H."/>
        </authorList>
    </citation>
    <scope>NUCLEOTIDE SEQUENCE [LARGE SCALE GENOMIC DNA]</scope>
    <source>
        <strain evidence="3">DSM 25820 / JCM 18151 / SWAN1</strain>
    </source>
</reference>
<dbReference type="OrthoDB" id="59429at2157"/>
<dbReference type="HOGENOM" id="CLU_1811440_0_0_2"/>
<organism evidence="2 3">
    <name type="scientific">Methanobacterium paludis (strain DSM 25820 / JCM 18151 / SWAN1)</name>
    <dbReference type="NCBI Taxonomy" id="868131"/>
    <lineage>
        <taxon>Archaea</taxon>
        <taxon>Methanobacteriati</taxon>
        <taxon>Methanobacteriota</taxon>
        <taxon>Methanomada group</taxon>
        <taxon>Methanobacteria</taxon>
        <taxon>Methanobacteriales</taxon>
        <taxon>Methanobacteriaceae</taxon>
        <taxon>Methanobacterium</taxon>
    </lineage>
</organism>
<keyword evidence="3" id="KW-1185">Reference proteome</keyword>
<accession>F6D5X1</accession>
<keyword evidence="1" id="KW-0812">Transmembrane</keyword>
<evidence type="ECO:0000256" key="1">
    <source>
        <dbReference type="SAM" id="Phobius"/>
    </source>
</evidence>
<dbReference type="KEGG" id="mew:MSWAN_2336"/>
<keyword evidence="1" id="KW-0472">Membrane</keyword>
<evidence type="ECO:0000313" key="3">
    <source>
        <dbReference type="Proteomes" id="UP000009231"/>
    </source>
</evidence>
<gene>
    <name evidence="2" type="ordered locus">MSWAN_2336</name>
</gene>
<dbReference type="GeneID" id="10669865"/>
<dbReference type="eggNOG" id="arCOG04882">
    <property type="taxonomic scope" value="Archaea"/>
</dbReference>
<evidence type="ECO:0008006" key="4">
    <source>
        <dbReference type="Google" id="ProtNLM"/>
    </source>
</evidence>
<feature type="transmembrane region" description="Helical" evidence="1">
    <location>
        <begin position="51"/>
        <end position="72"/>
    </location>
</feature>
<name>F6D5X1_METPW</name>
<dbReference type="STRING" id="868131.MSWAN_2336"/>
<dbReference type="AlphaFoldDB" id="F6D5X1"/>
<dbReference type="Proteomes" id="UP000009231">
    <property type="component" value="Chromosome"/>
</dbReference>
<sequence length="144" mass="16517">MVIAKPEWFKRRKYSGWGVSIGTWQGAVYSGVLALVLLVLITIAVYSGNMIFIIAFAVLFSFSNLDIMDVMWKLKKDERERMHEAIAERNSAWGMMLILNIGLIIEITYNILQNRVYVDPFIILALVVGIIIQSVTNYRLEKED</sequence>
<feature type="transmembrane region" description="Helical" evidence="1">
    <location>
        <begin position="21"/>
        <end position="45"/>
    </location>
</feature>
<dbReference type="RefSeq" id="WP_013826840.1">
    <property type="nucleotide sequence ID" value="NC_015574.1"/>
</dbReference>
<proteinExistence type="predicted"/>
<evidence type="ECO:0000313" key="2">
    <source>
        <dbReference type="EMBL" id="AEG19341.1"/>
    </source>
</evidence>
<protein>
    <recommendedName>
        <fullName evidence="4">DUF3796 domain-containing protein</fullName>
    </recommendedName>
</protein>
<keyword evidence="1" id="KW-1133">Transmembrane helix</keyword>
<feature type="transmembrane region" description="Helical" evidence="1">
    <location>
        <begin position="118"/>
        <end position="138"/>
    </location>
</feature>
<feature type="transmembrane region" description="Helical" evidence="1">
    <location>
        <begin position="92"/>
        <end position="112"/>
    </location>
</feature>